<dbReference type="Gene3D" id="1.10.10.10">
    <property type="entry name" value="Winged helix-like DNA-binding domain superfamily/Winged helix DNA-binding domain"/>
    <property type="match status" value="1"/>
</dbReference>
<keyword evidence="2" id="KW-0238">DNA-binding</keyword>
<organism evidence="5 6">
    <name type="scientific">Galactobacter valiniphilus</name>
    <dbReference type="NCBI Taxonomy" id="2676122"/>
    <lineage>
        <taxon>Bacteria</taxon>
        <taxon>Bacillati</taxon>
        <taxon>Actinomycetota</taxon>
        <taxon>Actinomycetes</taxon>
        <taxon>Micrococcales</taxon>
        <taxon>Micrococcaceae</taxon>
        <taxon>Galactobacter</taxon>
    </lineage>
</organism>
<dbReference type="GO" id="GO:0003677">
    <property type="term" value="F:DNA binding"/>
    <property type="evidence" value="ECO:0007669"/>
    <property type="project" value="UniProtKB-KW"/>
</dbReference>
<protein>
    <submittedName>
        <fullName evidence="5">MarR family transcriptional regulator</fullName>
    </submittedName>
</protein>
<dbReference type="SUPFAM" id="SSF46785">
    <property type="entry name" value="Winged helix' DNA-binding domain"/>
    <property type="match status" value="1"/>
</dbReference>
<dbReference type="InterPro" id="IPR036390">
    <property type="entry name" value="WH_DNA-bd_sf"/>
</dbReference>
<dbReference type="Pfam" id="PF01047">
    <property type="entry name" value="MarR"/>
    <property type="match status" value="1"/>
</dbReference>
<evidence type="ECO:0000256" key="2">
    <source>
        <dbReference type="ARBA" id="ARBA00023125"/>
    </source>
</evidence>
<name>A0A399JB57_9MICC</name>
<evidence type="ECO:0000259" key="4">
    <source>
        <dbReference type="PROSITE" id="PS50995"/>
    </source>
</evidence>
<sequence>MSQRTLSPSEVHRQAVAAYVAAGADESVQRVITALQGVNRSLDRWYTQQLGVLELSQGEWGIIAATARAGEPLTPGQLAHLGHVASSSMTHRLDKLEERGLIQRSVDENNRTRVLVDLTDNGRELFGRAIRESNVIEAQVLQDLGGEERLELARLLEVVIRRLDQES</sequence>
<dbReference type="PANTHER" id="PTHR42756:SF1">
    <property type="entry name" value="TRANSCRIPTIONAL REPRESSOR OF EMRAB OPERON"/>
    <property type="match status" value="1"/>
</dbReference>
<proteinExistence type="predicted"/>
<evidence type="ECO:0000313" key="5">
    <source>
        <dbReference type="EMBL" id="RII42778.1"/>
    </source>
</evidence>
<dbReference type="AlphaFoldDB" id="A0A399JB57"/>
<comment type="caution">
    <text evidence="5">The sequence shown here is derived from an EMBL/GenBank/DDBJ whole genome shotgun (WGS) entry which is preliminary data.</text>
</comment>
<keyword evidence="1" id="KW-0805">Transcription regulation</keyword>
<evidence type="ECO:0000313" key="6">
    <source>
        <dbReference type="Proteomes" id="UP000265419"/>
    </source>
</evidence>
<dbReference type="SMART" id="SM00347">
    <property type="entry name" value="HTH_MARR"/>
    <property type="match status" value="1"/>
</dbReference>
<dbReference type="PROSITE" id="PS50995">
    <property type="entry name" value="HTH_MARR_2"/>
    <property type="match status" value="1"/>
</dbReference>
<accession>A0A399JB57</accession>
<dbReference type="GO" id="GO:0003700">
    <property type="term" value="F:DNA-binding transcription factor activity"/>
    <property type="evidence" value="ECO:0007669"/>
    <property type="project" value="InterPro"/>
</dbReference>
<evidence type="ECO:0000256" key="1">
    <source>
        <dbReference type="ARBA" id="ARBA00023015"/>
    </source>
</evidence>
<dbReference type="InterPro" id="IPR000835">
    <property type="entry name" value="HTH_MarR-typ"/>
</dbReference>
<gene>
    <name evidence="5" type="ORF">DWB68_05425</name>
</gene>
<dbReference type="PANTHER" id="PTHR42756">
    <property type="entry name" value="TRANSCRIPTIONAL REGULATOR, MARR"/>
    <property type="match status" value="1"/>
</dbReference>
<reference evidence="5 6" key="1">
    <citation type="submission" date="2018-07" db="EMBL/GenBank/DDBJ databases">
        <title>Arthrobacter sp. nov., isolated from raw cow's milk with high bacterial count.</title>
        <authorList>
            <person name="Hahne J."/>
            <person name="Isele D."/>
            <person name="Lipski A."/>
        </authorList>
    </citation>
    <scope>NUCLEOTIDE SEQUENCE [LARGE SCALE GENOMIC DNA]</scope>
    <source>
        <strain evidence="5 6">JZ R-35</strain>
    </source>
</reference>
<dbReference type="PRINTS" id="PR00598">
    <property type="entry name" value="HTHMARR"/>
</dbReference>
<dbReference type="RefSeq" id="WP_119424129.1">
    <property type="nucleotide sequence ID" value="NZ_QQXK01000008.1"/>
</dbReference>
<dbReference type="InterPro" id="IPR036388">
    <property type="entry name" value="WH-like_DNA-bd_sf"/>
</dbReference>
<dbReference type="EMBL" id="QQXK01000008">
    <property type="protein sequence ID" value="RII42778.1"/>
    <property type="molecule type" value="Genomic_DNA"/>
</dbReference>
<dbReference type="Proteomes" id="UP000265419">
    <property type="component" value="Unassembled WGS sequence"/>
</dbReference>
<evidence type="ECO:0000256" key="3">
    <source>
        <dbReference type="ARBA" id="ARBA00023163"/>
    </source>
</evidence>
<feature type="domain" description="HTH marR-type" evidence="4">
    <location>
        <begin position="28"/>
        <end position="161"/>
    </location>
</feature>
<keyword evidence="3" id="KW-0804">Transcription</keyword>
<keyword evidence="6" id="KW-1185">Reference proteome</keyword>